<protein>
    <recommendedName>
        <fullName evidence="5">Peptidyl-prolyl cis-trans isomerase</fullName>
        <shortName evidence="5">PPIase</shortName>
        <ecNumber evidence="5">5.2.1.8</ecNumber>
    </recommendedName>
</protein>
<dbReference type="InterPro" id="IPR002130">
    <property type="entry name" value="Cyclophilin-type_PPIase_dom"/>
</dbReference>
<dbReference type="RefSeq" id="WP_036792802.1">
    <property type="nucleotide sequence ID" value="NZ_JQZV01000013.1"/>
</dbReference>
<name>A0ABR4XK27_9PORP</name>
<evidence type="ECO:0000313" key="7">
    <source>
        <dbReference type="EMBL" id="KGN92029.1"/>
    </source>
</evidence>
<dbReference type="SUPFAM" id="SSF50891">
    <property type="entry name" value="Cyclophilin-like"/>
    <property type="match status" value="1"/>
</dbReference>
<evidence type="ECO:0000256" key="1">
    <source>
        <dbReference type="ARBA" id="ARBA00002388"/>
    </source>
</evidence>
<comment type="similarity">
    <text evidence="2 5">Belongs to the cyclophilin-type PPIase family.</text>
</comment>
<keyword evidence="4 5" id="KW-0413">Isomerase</keyword>
<keyword evidence="5" id="KW-0732">Signal</keyword>
<feature type="domain" description="PPIase cyclophilin-type" evidence="6">
    <location>
        <begin position="39"/>
        <end position="223"/>
    </location>
</feature>
<accession>A0ABR4XK27</accession>
<proteinExistence type="inferred from homology"/>
<evidence type="ECO:0000313" key="8">
    <source>
        <dbReference type="Proteomes" id="UP000030101"/>
    </source>
</evidence>
<comment type="function">
    <text evidence="1 5">PPIases accelerate the folding of proteins. It catalyzes the cis-trans isomerization of proline imidic peptide bonds in oligopeptides.</text>
</comment>
<organism evidence="7 8">
    <name type="scientific">Porphyromonas canoris</name>
    <dbReference type="NCBI Taxonomy" id="36875"/>
    <lineage>
        <taxon>Bacteria</taxon>
        <taxon>Pseudomonadati</taxon>
        <taxon>Bacteroidota</taxon>
        <taxon>Bacteroidia</taxon>
        <taxon>Bacteroidales</taxon>
        <taxon>Porphyromonadaceae</taxon>
        <taxon>Porphyromonas</taxon>
    </lineage>
</organism>
<gene>
    <name evidence="7" type="ORF">HQ43_08270</name>
</gene>
<evidence type="ECO:0000256" key="3">
    <source>
        <dbReference type="ARBA" id="ARBA00023110"/>
    </source>
</evidence>
<feature type="signal peptide" evidence="5">
    <location>
        <begin position="1"/>
        <end position="21"/>
    </location>
</feature>
<dbReference type="InterPro" id="IPR029000">
    <property type="entry name" value="Cyclophilin-like_dom_sf"/>
</dbReference>
<dbReference type="InterPro" id="IPR020892">
    <property type="entry name" value="Cyclophilin-type_PPIase_CS"/>
</dbReference>
<evidence type="ECO:0000256" key="4">
    <source>
        <dbReference type="ARBA" id="ARBA00023235"/>
    </source>
</evidence>
<dbReference type="PROSITE" id="PS00170">
    <property type="entry name" value="CSA_PPIASE_1"/>
    <property type="match status" value="1"/>
</dbReference>
<evidence type="ECO:0000256" key="2">
    <source>
        <dbReference type="ARBA" id="ARBA00007365"/>
    </source>
</evidence>
<dbReference type="Proteomes" id="UP000030101">
    <property type="component" value="Unassembled WGS sequence"/>
</dbReference>
<keyword evidence="3 5" id="KW-0697">Rotamase</keyword>
<evidence type="ECO:0000259" key="6">
    <source>
        <dbReference type="PROSITE" id="PS50072"/>
    </source>
</evidence>
<reference evidence="7 8" key="1">
    <citation type="submission" date="2014-08" db="EMBL/GenBank/DDBJ databases">
        <title>Porphyromonas canoris strain:OH2762 Genome sequencing.</title>
        <authorList>
            <person name="Wallis C."/>
            <person name="Deusch O."/>
            <person name="O'Flynn C."/>
            <person name="Davis I."/>
            <person name="Jospin G."/>
            <person name="Darling A.E."/>
            <person name="Coil D.A."/>
            <person name="Alexiev A."/>
            <person name="Horsfall A."/>
            <person name="Kirkwood N."/>
            <person name="Harris S."/>
            <person name="Eisen J.A."/>
        </authorList>
    </citation>
    <scope>NUCLEOTIDE SEQUENCE [LARGE SCALE GENOMIC DNA]</scope>
    <source>
        <strain evidence="8">COT-108 OH2762</strain>
    </source>
</reference>
<comment type="catalytic activity">
    <reaction evidence="5">
        <text>[protein]-peptidylproline (omega=180) = [protein]-peptidylproline (omega=0)</text>
        <dbReference type="Rhea" id="RHEA:16237"/>
        <dbReference type="Rhea" id="RHEA-COMP:10747"/>
        <dbReference type="Rhea" id="RHEA-COMP:10748"/>
        <dbReference type="ChEBI" id="CHEBI:83833"/>
        <dbReference type="ChEBI" id="CHEBI:83834"/>
        <dbReference type="EC" id="5.2.1.8"/>
    </reaction>
</comment>
<dbReference type="Pfam" id="PF00160">
    <property type="entry name" value="Pro_isomerase"/>
    <property type="match status" value="1"/>
</dbReference>
<dbReference type="InterPro" id="IPR024936">
    <property type="entry name" value="Cyclophilin-type_PPIase"/>
</dbReference>
<dbReference type="PANTHER" id="PTHR45625">
    <property type="entry name" value="PEPTIDYL-PROLYL CIS-TRANS ISOMERASE-RELATED"/>
    <property type="match status" value="1"/>
</dbReference>
<dbReference type="InterPro" id="IPR044666">
    <property type="entry name" value="Cyclophilin_A-like"/>
</dbReference>
<evidence type="ECO:0000256" key="5">
    <source>
        <dbReference type="RuleBase" id="RU363019"/>
    </source>
</evidence>
<keyword evidence="8" id="KW-1185">Reference proteome</keyword>
<comment type="caution">
    <text evidence="7">The sequence shown here is derived from an EMBL/GenBank/DDBJ whole genome shotgun (WGS) entry which is preliminary data.</text>
</comment>
<dbReference type="PROSITE" id="PS50072">
    <property type="entry name" value="CSA_PPIASE_2"/>
    <property type="match status" value="1"/>
</dbReference>
<dbReference type="EMBL" id="JQZV01000013">
    <property type="protein sequence ID" value="KGN92029.1"/>
    <property type="molecule type" value="Genomic_DNA"/>
</dbReference>
<dbReference type="CDD" id="cd00317">
    <property type="entry name" value="cyclophilin"/>
    <property type="match status" value="1"/>
</dbReference>
<dbReference type="PANTHER" id="PTHR45625:SF4">
    <property type="entry name" value="PEPTIDYLPROLYL ISOMERASE DOMAIN AND WD REPEAT-CONTAINING PROTEIN 1"/>
    <property type="match status" value="1"/>
</dbReference>
<dbReference type="PIRSF" id="PIRSF001467">
    <property type="entry name" value="Peptidylpro_ismrse"/>
    <property type="match status" value="1"/>
</dbReference>
<dbReference type="EC" id="5.2.1.8" evidence="5"/>
<sequence length="229" mass="25616">MSRKILCAIVAFLSLSGLAFATDAPQDTATYVKIVTNKGSVEVRLYDETPLHRDNFIRLVREKAYDKVIFHRVIKQFMVQAGGNVLKGDSLSATRLEEKHSELLPAEIVYPKYFHKYGALAAARTGDDVNPEKKSSSFQFYIVTGKCYLDSDLKRYEASKGLTFTDEIKEAYKMMGGTPHLDGNYTVFGEVVKGMNTVEKIQSVSTDGADQPVSPVYIKKVVILKKKKK</sequence>
<dbReference type="Gene3D" id="2.40.100.10">
    <property type="entry name" value="Cyclophilin-like"/>
    <property type="match status" value="1"/>
</dbReference>
<dbReference type="PRINTS" id="PR00153">
    <property type="entry name" value="CSAPPISMRASE"/>
</dbReference>
<feature type="chain" id="PRO_5044983076" description="Peptidyl-prolyl cis-trans isomerase" evidence="5">
    <location>
        <begin position="22"/>
        <end position="229"/>
    </location>
</feature>